<gene>
    <name evidence="2" type="ORF">MG292_06930</name>
</gene>
<dbReference type="InterPro" id="IPR010982">
    <property type="entry name" value="Lambda_DNA-bd_dom_sf"/>
</dbReference>
<evidence type="ECO:0000313" key="2">
    <source>
        <dbReference type="EMBL" id="WGK93831.1"/>
    </source>
</evidence>
<accession>A0ABY8N3C1</accession>
<organism evidence="2 3">
    <name type="scientific">Flavobacterium keumense</name>
    <dbReference type="NCBI Taxonomy" id="1306518"/>
    <lineage>
        <taxon>Bacteria</taxon>
        <taxon>Pseudomonadati</taxon>
        <taxon>Bacteroidota</taxon>
        <taxon>Flavobacteriia</taxon>
        <taxon>Flavobacteriales</taxon>
        <taxon>Flavobacteriaceae</taxon>
        <taxon>Flavobacterium</taxon>
    </lineage>
</organism>
<reference evidence="2 3" key="2">
    <citation type="submission" date="2023-06" db="EMBL/GenBank/DDBJ databases">
        <title>Complete Genome Sequence of Flavobacterium keumense K3R-10.</title>
        <authorList>
            <person name="Jeong H."/>
            <person name="Jhang S.Y."/>
            <person name="Kim J.N."/>
        </authorList>
    </citation>
    <scope>NUCLEOTIDE SEQUENCE [LARGE SCALE GENOMIC DNA]</scope>
    <source>
        <strain evidence="2 3">K3R-10</strain>
    </source>
</reference>
<dbReference type="EMBL" id="CP092332">
    <property type="protein sequence ID" value="WGK93831.1"/>
    <property type="molecule type" value="Genomic_DNA"/>
</dbReference>
<proteinExistence type="predicted"/>
<dbReference type="CDD" id="cd00093">
    <property type="entry name" value="HTH_XRE"/>
    <property type="match status" value="1"/>
</dbReference>
<dbReference type="RefSeq" id="WP_264533439.1">
    <property type="nucleotide sequence ID" value="NZ_CP092332.1"/>
</dbReference>
<reference evidence="2 3" key="1">
    <citation type="submission" date="2022-02" db="EMBL/GenBank/DDBJ databases">
        <authorList>
            <person name="Cha I.-T."/>
            <person name="Lee K.-E."/>
            <person name="Park S.-J."/>
        </authorList>
    </citation>
    <scope>NUCLEOTIDE SEQUENCE [LARGE SCALE GENOMIC DNA]</scope>
    <source>
        <strain evidence="2 3">K3R-10</strain>
    </source>
</reference>
<dbReference type="Proteomes" id="UP001232117">
    <property type="component" value="Chromosome"/>
</dbReference>
<feature type="domain" description="HTH cro/C1-type" evidence="1">
    <location>
        <begin position="19"/>
        <end position="72"/>
    </location>
</feature>
<dbReference type="InterPro" id="IPR001387">
    <property type="entry name" value="Cro/C1-type_HTH"/>
</dbReference>
<name>A0ABY8N3C1_9FLAO</name>
<dbReference type="SMART" id="SM00530">
    <property type="entry name" value="HTH_XRE"/>
    <property type="match status" value="1"/>
</dbReference>
<protein>
    <submittedName>
        <fullName evidence="2">Helix-turn-helix transcriptional regulator</fullName>
    </submittedName>
</protein>
<keyword evidence="3" id="KW-1185">Reference proteome</keyword>
<dbReference type="SUPFAM" id="SSF47413">
    <property type="entry name" value="lambda repressor-like DNA-binding domains"/>
    <property type="match status" value="1"/>
</dbReference>
<dbReference type="Gene3D" id="1.10.260.40">
    <property type="entry name" value="lambda repressor-like DNA-binding domains"/>
    <property type="match status" value="1"/>
</dbReference>
<sequence>MAKRTTIMLQFSKFMFRKRMAMGLTQRGISKIIFGTEARCDYISRIETGKKDISLKSMDAILEALNSNIEFIE</sequence>
<evidence type="ECO:0000259" key="1">
    <source>
        <dbReference type="PROSITE" id="PS50943"/>
    </source>
</evidence>
<dbReference type="PROSITE" id="PS50943">
    <property type="entry name" value="HTH_CROC1"/>
    <property type="match status" value="1"/>
</dbReference>
<evidence type="ECO:0000313" key="3">
    <source>
        <dbReference type="Proteomes" id="UP001232117"/>
    </source>
</evidence>